<dbReference type="Pfam" id="PF05208">
    <property type="entry name" value="ALG3"/>
    <property type="match status" value="1"/>
</dbReference>
<gene>
    <name evidence="12" type="primary">ALG3</name>
    <name evidence="12" type="ORF">BLAG_LOCUS3731</name>
</gene>
<keyword evidence="6 11" id="KW-0812">Transmembrane</keyword>
<comment type="subcellular location">
    <subcellularLocation>
        <location evidence="1">Endoplasmic reticulum membrane</location>
        <topology evidence="1">Multi-pass membrane protein</topology>
    </subcellularLocation>
</comment>
<dbReference type="Proteomes" id="UP000838412">
    <property type="component" value="Chromosome 11"/>
</dbReference>
<feature type="transmembrane region" description="Helical" evidence="11">
    <location>
        <begin position="300"/>
        <end position="319"/>
    </location>
</feature>
<dbReference type="PANTHER" id="PTHR12646">
    <property type="entry name" value="NOT56 - RELATED"/>
    <property type="match status" value="1"/>
</dbReference>
<dbReference type="OrthoDB" id="20028at2759"/>
<accession>A0A8J9YR25</accession>
<proteinExistence type="predicted"/>
<sequence>MPAVSSSSGRPSRPKSKESFKLSKALSKMSRNVLKTSKEIYKELPRVALDPTYTWLVAGLLFCLEIVLNVFIILRVNYTEIDWVAYMQEVEGVINGTYDYMQLRGDTGPLVYPAGFVYVFGVLYYITGHGANIRLAQFIFAGLYLVMLGLVFRIYSRTLKVPPYAFLFMCLASYRIHSIFVLRLFNDPVAMLFLYLSINLFLDKHWAWGCFWYSFAVSIKMNVLLFAPGLLLLLLTELGVVKTVARLAICAGLQLVLAVPFLLENPVGYMVRSFDLGRQFFFIWTVNWRFLPEDVFLNRYFHLSLLGLHLAALAMFAVYRWNKKNRLLDLLRLEVPEKEQEDSKLSSDDILYQLLWFSDIQIVSVLFTSNFIGLCFSRSLHYQFYVWYYHTLNYLLWSTDLPTVVRLLVLGVIEMAWNTYPSTVESSISLHVCHLVLLGALWVKGHVSQTEGKVKKVK</sequence>
<feature type="transmembrane region" description="Helical" evidence="11">
    <location>
        <begin position="53"/>
        <end position="74"/>
    </location>
</feature>
<keyword evidence="8 11" id="KW-1133">Transmembrane helix</keyword>
<reference evidence="12" key="1">
    <citation type="submission" date="2022-01" db="EMBL/GenBank/DDBJ databases">
        <authorList>
            <person name="Braso-Vives M."/>
        </authorList>
    </citation>
    <scope>NUCLEOTIDE SEQUENCE</scope>
</reference>
<evidence type="ECO:0000256" key="3">
    <source>
        <dbReference type="ARBA" id="ARBA00011964"/>
    </source>
</evidence>
<evidence type="ECO:0000256" key="9">
    <source>
        <dbReference type="ARBA" id="ARBA00023136"/>
    </source>
</evidence>
<evidence type="ECO:0000256" key="5">
    <source>
        <dbReference type="ARBA" id="ARBA00022679"/>
    </source>
</evidence>
<feature type="transmembrane region" description="Helical" evidence="11">
    <location>
        <begin position="133"/>
        <end position="152"/>
    </location>
</feature>
<comment type="catalytic activity">
    <reaction evidence="10">
        <text>an alpha-D-Man-(1-&gt;2)-alpha-D-Man-(1-&gt;2)-alpha-D-Man-(1-&gt;3)-[alpha-D-Man-(1-&gt;6)]-beta-D-Man-(1-&gt;4)-beta-D-GlcNAc-(1-&gt;4)-alpha-D-GlcNAc-diphospho-di-trans,poly-cis-dolichol + a di-trans,poly-cis-dolichyl beta-D-mannosyl phosphate = an alpha-D-Man-(1-&gt;2)-alpha-D-Man-(1-&gt;2)-alpha-D-Man-(1-&gt;3)-[alpha-D-Man-(1-&gt;3)-alpha-D-Man-(1-&gt;6)]-beta-D-Man-(1-&gt;4)-beta-D-GlcNAc-(1-&gt;4)-alpha-D-GlcNAc-diphospho-di-trans,poly-cis-dolichol + a di-trans,poly-cis-dolichyl phosphate + H(+)</text>
        <dbReference type="Rhea" id="RHEA:29527"/>
        <dbReference type="Rhea" id="RHEA-COMP:19498"/>
        <dbReference type="Rhea" id="RHEA-COMP:19501"/>
        <dbReference type="Rhea" id="RHEA-COMP:19516"/>
        <dbReference type="Rhea" id="RHEA-COMP:19517"/>
        <dbReference type="ChEBI" id="CHEBI:15378"/>
        <dbReference type="ChEBI" id="CHEBI:57683"/>
        <dbReference type="ChEBI" id="CHEBI:58211"/>
        <dbReference type="ChEBI" id="CHEBI:132515"/>
        <dbReference type="ChEBI" id="CHEBI:132516"/>
        <dbReference type="EC" id="2.4.1.258"/>
    </reaction>
    <physiologicalReaction direction="left-to-right" evidence="10">
        <dbReference type="Rhea" id="RHEA:29528"/>
    </physiologicalReaction>
</comment>
<keyword evidence="13" id="KW-1185">Reference proteome</keyword>
<evidence type="ECO:0000313" key="13">
    <source>
        <dbReference type="Proteomes" id="UP000838412"/>
    </source>
</evidence>
<keyword evidence="5" id="KW-0808">Transferase</keyword>
<evidence type="ECO:0000256" key="11">
    <source>
        <dbReference type="SAM" id="Phobius"/>
    </source>
</evidence>
<keyword evidence="4" id="KW-0328">Glycosyltransferase</keyword>
<dbReference type="PANTHER" id="PTHR12646:SF0">
    <property type="entry name" value="DOL-P-MAN:MAN(5)GLCNAC(2)-PP-DOL ALPHA-1,3-MANNOSYLTRANSFERASE"/>
    <property type="match status" value="1"/>
</dbReference>
<evidence type="ECO:0000256" key="4">
    <source>
        <dbReference type="ARBA" id="ARBA00022676"/>
    </source>
</evidence>
<evidence type="ECO:0000256" key="8">
    <source>
        <dbReference type="ARBA" id="ARBA00022989"/>
    </source>
</evidence>
<dbReference type="EC" id="2.4.1.258" evidence="3"/>
<feature type="transmembrane region" description="Helical" evidence="11">
    <location>
        <begin position="205"/>
        <end position="232"/>
    </location>
</feature>
<organism evidence="12 13">
    <name type="scientific">Branchiostoma lanceolatum</name>
    <name type="common">Common lancelet</name>
    <name type="synonym">Amphioxus lanceolatum</name>
    <dbReference type="NCBI Taxonomy" id="7740"/>
    <lineage>
        <taxon>Eukaryota</taxon>
        <taxon>Metazoa</taxon>
        <taxon>Chordata</taxon>
        <taxon>Cephalochordata</taxon>
        <taxon>Leptocardii</taxon>
        <taxon>Amphioxiformes</taxon>
        <taxon>Branchiostomatidae</taxon>
        <taxon>Branchiostoma</taxon>
    </lineage>
</organism>
<dbReference type="EMBL" id="OV696696">
    <property type="protein sequence ID" value="CAH1239418.1"/>
    <property type="molecule type" value="Genomic_DNA"/>
</dbReference>
<name>A0A8J9YR25_BRALA</name>
<feature type="transmembrane region" description="Helical" evidence="11">
    <location>
        <begin position="110"/>
        <end position="127"/>
    </location>
</feature>
<dbReference type="AlphaFoldDB" id="A0A8J9YR25"/>
<dbReference type="InterPro" id="IPR007873">
    <property type="entry name" value="Glycosyltransferase_ALG3"/>
</dbReference>
<evidence type="ECO:0000256" key="6">
    <source>
        <dbReference type="ARBA" id="ARBA00022692"/>
    </source>
</evidence>
<dbReference type="GO" id="GO:0052925">
    <property type="term" value="F:dol-P-Man:Man(5)GlcNAc(2)-PP-Dol alpha-1,3-mannosyltransferase activity"/>
    <property type="evidence" value="ECO:0007669"/>
    <property type="project" value="UniProtKB-EC"/>
</dbReference>
<evidence type="ECO:0000313" key="12">
    <source>
        <dbReference type="EMBL" id="CAH1239418.1"/>
    </source>
</evidence>
<evidence type="ECO:0000256" key="7">
    <source>
        <dbReference type="ARBA" id="ARBA00022824"/>
    </source>
</evidence>
<keyword evidence="9 11" id="KW-0472">Membrane</keyword>
<keyword evidence="7" id="KW-0256">Endoplasmic reticulum</keyword>
<feature type="transmembrane region" description="Helical" evidence="11">
    <location>
        <begin position="244"/>
        <end position="263"/>
    </location>
</feature>
<evidence type="ECO:0000256" key="1">
    <source>
        <dbReference type="ARBA" id="ARBA00004477"/>
    </source>
</evidence>
<protein>
    <recommendedName>
        <fullName evidence="3">dolichyl-P-Man:Man5GlcNAc2-PP-dolichol alpha-1,3-mannosyltransferase</fullName>
        <ecNumber evidence="3">2.4.1.258</ecNumber>
    </recommendedName>
</protein>
<comment type="pathway">
    <text evidence="2">Protein modification; protein glycosylation.</text>
</comment>
<evidence type="ECO:0000256" key="10">
    <source>
        <dbReference type="ARBA" id="ARBA00049506"/>
    </source>
</evidence>
<dbReference type="GO" id="GO:0005789">
    <property type="term" value="C:endoplasmic reticulum membrane"/>
    <property type="evidence" value="ECO:0007669"/>
    <property type="project" value="UniProtKB-SubCell"/>
</dbReference>
<evidence type="ECO:0000256" key="2">
    <source>
        <dbReference type="ARBA" id="ARBA00004922"/>
    </source>
</evidence>